<keyword evidence="4" id="KW-1185">Reference proteome</keyword>
<protein>
    <submittedName>
        <fullName evidence="3">DUF1194 domain-containing protein</fullName>
    </submittedName>
</protein>
<sequence length="222" mass="23839">MLRACLSALAGLLAFSALAGTVDGRCDTALVLAIDVSNSVEEAEFRLQIDGLVEALEDPVITDALVEGQVALAVMQWSGAREQRVSVPWRRMATQADVAILAGTIRSLPRAYIRSGTAPADAIRRGLALLSEVPECRRHVIDLSGDGQRNMGLNVSRARDAAVAEGVTINAIAIETTGTAISDFYRSEMVTPDGFVMSARGHRDYPRAIRRKIQRELSPPVG</sequence>
<feature type="signal peptide" evidence="1">
    <location>
        <begin position="1"/>
        <end position="19"/>
    </location>
</feature>
<proteinExistence type="predicted"/>
<evidence type="ECO:0000256" key="1">
    <source>
        <dbReference type="SAM" id="SignalP"/>
    </source>
</evidence>
<dbReference type="InterPro" id="IPR036465">
    <property type="entry name" value="vWFA_dom_sf"/>
</dbReference>
<organism evidence="3 4">
    <name type="scientific">Rubellimicrobium rubrum</name>
    <dbReference type="NCBI Taxonomy" id="2585369"/>
    <lineage>
        <taxon>Bacteria</taxon>
        <taxon>Pseudomonadati</taxon>
        <taxon>Pseudomonadota</taxon>
        <taxon>Alphaproteobacteria</taxon>
        <taxon>Rhodobacterales</taxon>
        <taxon>Roseobacteraceae</taxon>
        <taxon>Rubellimicrobium</taxon>
    </lineage>
</organism>
<keyword evidence="1" id="KW-0732">Signal</keyword>
<accession>A0A5C4MZZ7</accession>
<dbReference type="EMBL" id="VDFU01000007">
    <property type="protein sequence ID" value="TNC50510.1"/>
    <property type="molecule type" value="Genomic_DNA"/>
</dbReference>
<evidence type="ECO:0000259" key="2">
    <source>
        <dbReference type="PROSITE" id="PS50234"/>
    </source>
</evidence>
<dbReference type="InterPro" id="IPR002035">
    <property type="entry name" value="VWF_A"/>
</dbReference>
<dbReference type="SUPFAM" id="SSF53300">
    <property type="entry name" value="vWA-like"/>
    <property type="match status" value="1"/>
</dbReference>
<dbReference type="Pfam" id="PF06707">
    <property type="entry name" value="DUF1194"/>
    <property type="match status" value="1"/>
</dbReference>
<dbReference type="RefSeq" id="WP_139076306.1">
    <property type="nucleotide sequence ID" value="NZ_VDFU01000007.1"/>
</dbReference>
<evidence type="ECO:0000313" key="4">
    <source>
        <dbReference type="Proteomes" id="UP000305887"/>
    </source>
</evidence>
<gene>
    <name evidence="3" type="ORF">FHG66_08440</name>
</gene>
<dbReference type="PROSITE" id="PS50234">
    <property type="entry name" value="VWFA"/>
    <property type="match status" value="1"/>
</dbReference>
<dbReference type="OrthoDB" id="9792179at2"/>
<reference evidence="3 4" key="1">
    <citation type="submission" date="2019-06" db="EMBL/GenBank/DDBJ databases">
        <title>YIM 131921 draft genome.</title>
        <authorList>
            <person name="Jiang L."/>
        </authorList>
    </citation>
    <scope>NUCLEOTIDE SEQUENCE [LARGE SCALE GENOMIC DNA]</scope>
    <source>
        <strain evidence="3 4">YIM 131921</strain>
    </source>
</reference>
<comment type="caution">
    <text evidence="3">The sequence shown here is derived from an EMBL/GenBank/DDBJ whole genome shotgun (WGS) entry which is preliminary data.</text>
</comment>
<evidence type="ECO:0000313" key="3">
    <source>
        <dbReference type="EMBL" id="TNC50510.1"/>
    </source>
</evidence>
<feature type="domain" description="VWFA" evidence="2">
    <location>
        <begin position="29"/>
        <end position="217"/>
    </location>
</feature>
<feature type="chain" id="PRO_5022710134" evidence="1">
    <location>
        <begin position="20"/>
        <end position="222"/>
    </location>
</feature>
<dbReference type="Gene3D" id="3.40.50.410">
    <property type="entry name" value="von Willebrand factor, type A domain"/>
    <property type="match status" value="1"/>
</dbReference>
<dbReference type="Proteomes" id="UP000305887">
    <property type="component" value="Unassembled WGS sequence"/>
</dbReference>
<dbReference type="InterPro" id="IPR010607">
    <property type="entry name" value="DUF1194"/>
</dbReference>
<dbReference type="AlphaFoldDB" id="A0A5C4MZZ7"/>
<name>A0A5C4MZZ7_9RHOB</name>